<evidence type="ECO:0000313" key="1">
    <source>
        <dbReference type="EMBL" id="KAI9914136.1"/>
    </source>
</evidence>
<keyword evidence="2" id="KW-1185">Reference proteome</keyword>
<reference evidence="1 2" key="1">
    <citation type="journal article" date="2022" name="bioRxiv">
        <title>The genome of the oomycete Peronosclerospora sorghi, a cosmopolitan pathogen of maize and sorghum, is inflated with dispersed pseudogenes.</title>
        <authorList>
            <person name="Fletcher K."/>
            <person name="Martin F."/>
            <person name="Isakeit T."/>
            <person name="Cavanaugh K."/>
            <person name="Magill C."/>
            <person name="Michelmore R."/>
        </authorList>
    </citation>
    <scope>NUCLEOTIDE SEQUENCE [LARGE SCALE GENOMIC DNA]</scope>
    <source>
        <strain evidence="1">P6</strain>
    </source>
</reference>
<dbReference type="Proteomes" id="UP001163321">
    <property type="component" value="Chromosome 4"/>
</dbReference>
<organism evidence="1 2">
    <name type="scientific">Peronosclerospora sorghi</name>
    <dbReference type="NCBI Taxonomy" id="230839"/>
    <lineage>
        <taxon>Eukaryota</taxon>
        <taxon>Sar</taxon>
        <taxon>Stramenopiles</taxon>
        <taxon>Oomycota</taxon>
        <taxon>Peronosporomycetes</taxon>
        <taxon>Peronosporales</taxon>
        <taxon>Peronosporaceae</taxon>
        <taxon>Peronosclerospora</taxon>
    </lineage>
</organism>
<protein>
    <submittedName>
        <fullName evidence="1">Uncharacterized protein</fullName>
    </submittedName>
</protein>
<dbReference type="EMBL" id="CM047583">
    <property type="protein sequence ID" value="KAI9914136.1"/>
    <property type="molecule type" value="Genomic_DNA"/>
</dbReference>
<sequence length="90" mass="10083">MVNQYGIANEKEGGTLQEVDIHRGSSELHSEQTAEAELVEKIEQLKVELLRKHEEAKKIAPQLVMCSEKLLSIHGESAPTILSRQRHNGL</sequence>
<proteinExistence type="predicted"/>
<evidence type="ECO:0000313" key="2">
    <source>
        <dbReference type="Proteomes" id="UP001163321"/>
    </source>
</evidence>
<gene>
    <name evidence="1" type="ORF">PsorP6_005027</name>
</gene>
<name>A0ACC0W8X0_9STRA</name>
<accession>A0ACC0W8X0</accession>
<comment type="caution">
    <text evidence="1">The sequence shown here is derived from an EMBL/GenBank/DDBJ whole genome shotgun (WGS) entry which is preliminary data.</text>
</comment>